<organism evidence="1">
    <name type="scientific">Rhizophora mucronata</name>
    <name type="common">Asiatic mangrove</name>
    <dbReference type="NCBI Taxonomy" id="61149"/>
    <lineage>
        <taxon>Eukaryota</taxon>
        <taxon>Viridiplantae</taxon>
        <taxon>Streptophyta</taxon>
        <taxon>Embryophyta</taxon>
        <taxon>Tracheophyta</taxon>
        <taxon>Spermatophyta</taxon>
        <taxon>Magnoliopsida</taxon>
        <taxon>eudicotyledons</taxon>
        <taxon>Gunneridae</taxon>
        <taxon>Pentapetalae</taxon>
        <taxon>rosids</taxon>
        <taxon>fabids</taxon>
        <taxon>Malpighiales</taxon>
        <taxon>Rhizophoraceae</taxon>
        <taxon>Rhizophora</taxon>
    </lineage>
</organism>
<proteinExistence type="predicted"/>
<reference evidence="1" key="1">
    <citation type="submission" date="2018-02" db="EMBL/GenBank/DDBJ databases">
        <title>Rhizophora mucronata_Transcriptome.</title>
        <authorList>
            <person name="Meera S.P."/>
            <person name="Sreeshan A."/>
            <person name="Augustine A."/>
        </authorList>
    </citation>
    <scope>NUCLEOTIDE SEQUENCE</scope>
    <source>
        <tissue evidence="1">Leaf</tissue>
    </source>
</reference>
<evidence type="ECO:0000313" key="1">
    <source>
        <dbReference type="EMBL" id="MBX35608.1"/>
    </source>
</evidence>
<accession>A0A2P2MZF7</accession>
<dbReference type="EMBL" id="GGEC01055124">
    <property type="protein sequence ID" value="MBX35608.1"/>
    <property type="molecule type" value="Transcribed_RNA"/>
</dbReference>
<protein>
    <submittedName>
        <fullName evidence="1">Uncharacterized protein</fullName>
    </submittedName>
</protein>
<name>A0A2P2MZF7_RHIMU</name>
<dbReference type="AlphaFoldDB" id="A0A2P2MZF7"/>
<sequence length="73" mass="8520">MSTTSFLFRTFSTKQMGKNNTTNVQKKRKIKKKTNAHNLQKLTINLVGFKHFLVHQSVPREILNKIIHQPMQA</sequence>